<reference evidence="2 3" key="1">
    <citation type="submission" date="2015-03" db="EMBL/GenBank/DDBJ databases">
        <title>Genome assembly of Sandaracinus amylolyticus DSM 53668.</title>
        <authorList>
            <person name="Sharma G."/>
            <person name="Subramanian S."/>
        </authorList>
    </citation>
    <scope>NUCLEOTIDE SEQUENCE [LARGE SCALE GENOMIC DNA]</scope>
    <source>
        <strain evidence="2 3">DSM 53668</strain>
    </source>
</reference>
<evidence type="ECO:0000313" key="2">
    <source>
        <dbReference type="EMBL" id="AKF11305.1"/>
    </source>
</evidence>
<accession>A0A0F6WA51</accession>
<name>A0A0F6WA51_9BACT</name>
<dbReference type="Proteomes" id="UP000034883">
    <property type="component" value="Chromosome"/>
</dbReference>
<dbReference type="KEGG" id="samy:DB32_008454"/>
<keyword evidence="1" id="KW-0472">Membrane</keyword>
<gene>
    <name evidence="2" type="ORF">DB32_008454</name>
</gene>
<organism evidence="2 3">
    <name type="scientific">Sandaracinus amylolyticus</name>
    <dbReference type="NCBI Taxonomy" id="927083"/>
    <lineage>
        <taxon>Bacteria</taxon>
        <taxon>Pseudomonadati</taxon>
        <taxon>Myxococcota</taxon>
        <taxon>Polyangia</taxon>
        <taxon>Polyangiales</taxon>
        <taxon>Sandaracinaceae</taxon>
        <taxon>Sandaracinus</taxon>
    </lineage>
</organism>
<dbReference type="STRING" id="927083.DB32_008454"/>
<feature type="transmembrane region" description="Helical" evidence="1">
    <location>
        <begin position="45"/>
        <end position="67"/>
    </location>
</feature>
<feature type="transmembrane region" description="Helical" evidence="1">
    <location>
        <begin position="79"/>
        <end position="97"/>
    </location>
</feature>
<sequence length="181" mass="19022">MALAGVACAPVTVGMVASLRAVEGWPEVEHAGMSAVLATMCSLPLGFVIGWCSGIVFVPLVNMLGGLGRRVTITTMPRALCTGASWCALGLSVPAMWGAPVTGMQDVETAGAAIAWLVVGGGATEVLRRRRLAKRAERGVAIGWSVERDEDGTRWLMRDANVGDGAYREGVVRARWGRLDA</sequence>
<dbReference type="AlphaFoldDB" id="A0A0F6WA51"/>
<evidence type="ECO:0000256" key="1">
    <source>
        <dbReference type="SAM" id="Phobius"/>
    </source>
</evidence>
<keyword evidence="1" id="KW-1133">Transmembrane helix</keyword>
<proteinExistence type="predicted"/>
<evidence type="ECO:0000313" key="3">
    <source>
        <dbReference type="Proteomes" id="UP000034883"/>
    </source>
</evidence>
<keyword evidence="3" id="KW-1185">Reference proteome</keyword>
<keyword evidence="1" id="KW-0812">Transmembrane</keyword>
<dbReference type="EMBL" id="CP011125">
    <property type="protein sequence ID" value="AKF11305.1"/>
    <property type="molecule type" value="Genomic_DNA"/>
</dbReference>
<feature type="transmembrane region" description="Helical" evidence="1">
    <location>
        <begin position="109"/>
        <end position="127"/>
    </location>
</feature>
<protein>
    <submittedName>
        <fullName evidence="2">Uncharacterized protein</fullName>
    </submittedName>
</protein>